<dbReference type="InterPro" id="IPR038550">
    <property type="entry name" value="GPCR_3_9-Cys_sf"/>
</dbReference>
<accession>A0AA97LC11</accession>
<evidence type="ECO:0000256" key="5">
    <source>
        <dbReference type="ARBA" id="ARBA00022729"/>
    </source>
</evidence>
<dbReference type="KEGG" id="emc:129339247"/>
<dbReference type="Pfam" id="PF01094">
    <property type="entry name" value="ANF_receptor"/>
    <property type="match status" value="1"/>
</dbReference>
<feature type="transmembrane region" description="Helical" evidence="12">
    <location>
        <begin position="622"/>
        <end position="643"/>
    </location>
</feature>
<keyword evidence="4 12" id="KW-0812">Transmembrane</keyword>
<evidence type="ECO:0000313" key="15">
    <source>
        <dbReference type="RefSeq" id="XP_054849814.1"/>
    </source>
</evidence>
<proteinExistence type="inferred from homology"/>
<feature type="transmembrane region" description="Helical" evidence="12">
    <location>
        <begin position="779"/>
        <end position="799"/>
    </location>
</feature>
<dbReference type="PRINTS" id="PR00248">
    <property type="entry name" value="GPCRMGR"/>
</dbReference>
<dbReference type="InterPro" id="IPR001828">
    <property type="entry name" value="ANF_lig-bd_rcpt"/>
</dbReference>
<dbReference type="Proteomes" id="UP001190640">
    <property type="component" value="Chromosome 12"/>
</dbReference>
<dbReference type="GeneID" id="129339247"/>
<keyword evidence="3" id="KW-1003">Cell membrane</keyword>
<dbReference type="FunFam" id="3.40.50.2300:FF:000024">
    <property type="entry name" value="Vomeronasal 2, receptor 73"/>
    <property type="match status" value="1"/>
</dbReference>
<feature type="transmembrane region" description="Helical" evidence="12">
    <location>
        <begin position="585"/>
        <end position="610"/>
    </location>
</feature>
<sequence>MGNPIIGGGFSLHIAGSTPQTFEKPSDVDIKKNASVFTFQTKPLNSQCNSHCRLLPKNYQHILAFVFAVHEINKNPKLLPNITLGFRITDNYYLGRITYATTLQLLSERGRWAPNYNCDMQEKLWTIIGGLGSETSIQMSNIIGLYKVSQLSYGSFDPALSDKNRFPFFYRMVPNEEPQYKGIIQLLLHFKWKWIGLVATNDDGGETFVRTLMVLFTDHGICAAFTQWISVAFRSTAKSIFMQMDKIESSFSENKVNVIVVHGDIRSLIILSVWLDFQGAKERHIGKIWVMTAQWDFTAVNSRAVWFLRPFHGALAFSIHTNEVPGFRDFLQTLDPQHPNSDIFFQDFFNYAIEKLHYSGLEFLDGKITWTKLLHLLPGAVFEVSMTGQSYSTYNAVHVVAHALDEMYSSRSIQRKLGKSDLWKLQNMSQWQLHRLLRTIRFNNSAGDEVSFNENQDWVAGYDIVNCIVFPNESFTRVKVGKLNPQIWIGQAFSIKDDMITWNNWFNQTQPHSVCSKSCLLGYRKKEQEGKPVCCYQCTQCPEGMVSNWTDAGHCDKCPDDKHANHKQDQCIPKTIHFLSINDTLGIVSVFSSLCLSFITGLILVTFVKYRGTPIVKANNRDITYLLLLSLLLSFLCSLLFMGQPNKVTCLLRQTIFLLVFSVAVSSVLAKTITVMLAFEATKPGSQMRKWLRKRVTNSIVLFCSLGQLGICAVWLATKPPFPELDMYSQSREIIAQCHEGSVTMFYCALSYMGLLAIASFLVAFLARNLPDTFNEAKFISFSMLVFCSVWVCFVPTYLSTKGKYMVAVEIFSILASGAGLLSCIFSPKCYIIILKPTLNSKKHVILKQS</sequence>
<feature type="transmembrane region" description="Helical" evidence="12">
    <location>
        <begin position="805"/>
        <end position="826"/>
    </location>
</feature>
<evidence type="ECO:0000256" key="2">
    <source>
        <dbReference type="ARBA" id="ARBA00007242"/>
    </source>
</evidence>
<dbReference type="CDD" id="cd15283">
    <property type="entry name" value="7tmC_V2R_pheromone"/>
    <property type="match status" value="1"/>
</dbReference>
<evidence type="ECO:0000259" key="13">
    <source>
        <dbReference type="PROSITE" id="PS50259"/>
    </source>
</evidence>
<evidence type="ECO:0000256" key="6">
    <source>
        <dbReference type="ARBA" id="ARBA00022989"/>
    </source>
</evidence>
<dbReference type="PROSITE" id="PS00981">
    <property type="entry name" value="G_PROTEIN_RECEP_F3_3"/>
    <property type="match status" value="1"/>
</dbReference>
<organism evidence="14 15">
    <name type="scientific">Eublepharis macularius</name>
    <name type="common">Leopard gecko</name>
    <name type="synonym">Cyrtodactylus macularius</name>
    <dbReference type="NCBI Taxonomy" id="481883"/>
    <lineage>
        <taxon>Eukaryota</taxon>
        <taxon>Metazoa</taxon>
        <taxon>Chordata</taxon>
        <taxon>Craniata</taxon>
        <taxon>Vertebrata</taxon>
        <taxon>Euteleostomi</taxon>
        <taxon>Lepidosauria</taxon>
        <taxon>Squamata</taxon>
        <taxon>Bifurcata</taxon>
        <taxon>Gekkota</taxon>
        <taxon>Eublepharidae</taxon>
        <taxon>Eublepharinae</taxon>
        <taxon>Eublepharis</taxon>
    </lineage>
</organism>
<keyword evidence="7" id="KW-0297">G-protein coupled receptor</keyword>
<keyword evidence="5" id="KW-0732">Signal</keyword>
<dbReference type="Gene3D" id="3.40.50.2300">
    <property type="match status" value="2"/>
</dbReference>
<keyword evidence="9" id="KW-0675">Receptor</keyword>
<dbReference type="SUPFAM" id="SSF53822">
    <property type="entry name" value="Periplasmic binding protein-like I"/>
    <property type="match status" value="1"/>
</dbReference>
<keyword evidence="6 12" id="KW-1133">Transmembrane helix</keyword>
<comment type="similarity">
    <text evidence="2">Belongs to the G-protein coupled receptor 3 family.</text>
</comment>
<evidence type="ECO:0000256" key="1">
    <source>
        <dbReference type="ARBA" id="ARBA00004651"/>
    </source>
</evidence>
<evidence type="ECO:0000313" key="14">
    <source>
        <dbReference type="Proteomes" id="UP001190640"/>
    </source>
</evidence>
<dbReference type="InterPro" id="IPR028082">
    <property type="entry name" value="Peripla_BP_I"/>
</dbReference>
<keyword evidence="10" id="KW-0325">Glycoprotein</keyword>
<evidence type="ECO:0000256" key="9">
    <source>
        <dbReference type="ARBA" id="ARBA00023170"/>
    </source>
</evidence>
<dbReference type="InterPro" id="IPR017978">
    <property type="entry name" value="GPCR_3_C"/>
</dbReference>
<evidence type="ECO:0000256" key="7">
    <source>
        <dbReference type="ARBA" id="ARBA00023040"/>
    </source>
</evidence>
<reference evidence="15" key="1">
    <citation type="submission" date="2025-08" db="UniProtKB">
        <authorList>
            <consortium name="RefSeq"/>
        </authorList>
    </citation>
    <scope>IDENTIFICATION</scope>
    <source>
        <tissue evidence="15">Blood</tissue>
    </source>
</reference>
<dbReference type="FunFam" id="2.10.50.30:FF:000002">
    <property type="entry name" value="Vomeronasal 2 receptor, h1"/>
    <property type="match status" value="1"/>
</dbReference>
<name>A0AA97LC11_EUBMA</name>
<dbReference type="PANTHER" id="PTHR24061:SF599">
    <property type="entry name" value="G-PROTEIN COUPLED RECEPTORS FAMILY 3 PROFILE DOMAIN-CONTAINING PROTEIN"/>
    <property type="match status" value="1"/>
</dbReference>
<gene>
    <name evidence="15" type="primary">LOC129339247</name>
</gene>
<dbReference type="InterPro" id="IPR000337">
    <property type="entry name" value="GPCR_3"/>
</dbReference>
<protein>
    <submittedName>
        <fullName evidence="15">Vomeronasal type-2 receptor 26-like</fullName>
    </submittedName>
</protein>
<dbReference type="InterPro" id="IPR000068">
    <property type="entry name" value="GPCR_3_Ca_sens_rcpt-rel"/>
</dbReference>
<evidence type="ECO:0000256" key="3">
    <source>
        <dbReference type="ARBA" id="ARBA00022475"/>
    </source>
</evidence>
<dbReference type="Pfam" id="PF00003">
    <property type="entry name" value="7tm_3"/>
    <property type="match status" value="1"/>
</dbReference>
<evidence type="ECO:0000256" key="4">
    <source>
        <dbReference type="ARBA" id="ARBA00022692"/>
    </source>
</evidence>
<keyword evidence="8 12" id="KW-0472">Membrane</keyword>
<dbReference type="InterPro" id="IPR017979">
    <property type="entry name" value="GPCR_3_CS"/>
</dbReference>
<dbReference type="InterPro" id="IPR004073">
    <property type="entry name" value="GPCR_3_vmron_rcpt_2"/>
</dbReference>
<evidence type="ECO:0000256" key="12">
    <source>
        <dbReference type="SAM" id="Phobius"/>
    </source>
</evidence>
<feature type="transmembrane region" description="Helical" evidence="12">
    <location>
        <begin position="749"/>
        <end position="767"/>
    </location>
</feature>
<dbReference type="InterPro" id="IPR011500">
    <property type="entry name" value="GPCR_3_9-Cys_dom"/>
</dbReference>
<keyword evidence="14" id="KW-1185">Reference proteome</keyword>
<dbReference type="GO" id="GO:0005886">
    <property type="term" value="C:plasma membrane"/>
    <property type="evidence" value="ECO:0007669"/>
    <property type="project" value="UniProtKB-SubCell"/>
</dbReference>
<dbReference type="Pfam" id="PF07562">
    <property type="entry name" value="NCD3G"/>
    <property type="match status" value="1"/>
</dbReference>
<dbReference type="PROSITE" id="PS50259">
    <property type="entry name" value="G_PROTEIN_RECEP_F3_4"/>
    <property type="match status" value="1"/>
</dbReference>
<dbReference type="Gene3D" id="2.10.50.30">
    <property type="entry name" value="GPCR, family 3, nine cysteines domain"/>
    <property type="match status" value="1"/>
</dbReference>
<keyword evidence="11" id="KW-0807">Transducer</keyword>
<evidence type="ECO:0000256" key="10">
    <source>
        <dbReference type="ARBA" id="ARBA00023180"/>
    </source>
</evidence>
<feature type="transmembrane region" description="Helical" evidence="12">
    <location>
        <begin position="655"/>
        <end position="679"/>
    </location>
</feature>
<evidence type="ECO:0000256" key="11">
    <source>
        <dbReference type="ARBA" id="ARBA00023224"/>
    </source>
</evidence>
<dbReference type="RefSeq" id="XP_054849814.1">
    <property type="nucleotide sequence ID" value="XM_054993839.1"/>
</dbReference>
<dbReference type="AlphaFoldDB" id="A0AA97LC11"/>
<dbReference type="PRINTS" id="PR01535">
    <property type="entry name" value="VOMERONASL2R"/>
</dbReference>
<dbReference type="PANTHER" id="PTHR24061">
    <property type="entry name" value="CALCIUM-SENSING RECEPTOR-RELATED"/>
    <property type="match status" value="1"/>
</dbReference>
<dbReference type="GO" id="GO:0004930">
    <property type="term" value="F:G protein-coupled receptor activity"/>
    <property type="evidence" value="ECO:0007669"/>
    <property type="project" value="UniProtKB-KW"/>
</dbReference>
<feature type="domain" description="G-protein coupled receptors family 3 profile" evidence="13">
    <location>
        <begin position="585"/>
        <end position="849"/>
    </location>
</feature>
<comment type="subcellular location">
    <subcellularLocation>
        <location evidence="1">Cell membrane</location>
        <topology evidence="1">Multi-pass membrane protein</topology>
    </subcellularLocation>
</comment>
<feature type="transmembrane region" description="Helical" evidence="12">
    <location>
        <begin position="700"/>
        <end position="718"/>
    </location>
</feature>
<evidence type="ECO:0000256" key="8">
    <source>
        <dbReference type="ARBA" id="ARBA00023136"/>
    </source>
</evidence>